<evidence type="ECO:0000256" key="1">
    <source>
        <dbReference type="ARBA" id="ARBA00004429"/>
    </source>
</evidence>
<evidence type="ECO:0000256" key="6">
    <source>
        <dbReference type="ARBA" id="ARBA00022679"/>
    </source>
</evidence>
<keyword evidence="10" id="KW-0067">ATP-binding</keyword>
<keyword evidence="11 15" id="KW-1133">Transmembrane helix</keyword>
<accession>A0ABT2MD17</accession>
<comment type="similarity">
    <text evidence="2">Belongs to the CpsC/CapA family.</text>
</comment>
<protein>
    <submittedName>
        <fullName evidence="18">AAA family ATPase</fullName>
    </submittedName>
</protein>
<comment type="catalytic activity">
    <reaction evidence="14">
        <text>L-tyrosyl-[protein] + ATP = O-phospho-L-tyrosyl-[protein] + ADP + H(+)</text>
        <dbReference type="Rhea" id="RHEA:10596"/>
        <dbReference type="Rhea" id="RHEA-COMP:10136"/>
        <dbReference type="Rhea" id="RHEA-COMP:20101"/>
        <dbReference type="ChEBI" id="CHEBI:15378"/>
        <dbReference type="ChEBI" id="CHEBI:30616"/>
        <dbReference type="ChEBI" id="CHEBI:46858"/>
        <dbReference type="ChEBI" id="CHEBI:61978"/>
        <dbReference type="ChEBI" id="CHEBI:456216"/>
    </reaction>
</comment>
<feature type="domain" description="Polysaccharide chain length determinant N-terminal" evidence="16">
    <location>
        <begin position="1"/>
        <end position="88"/>
    </location>
</feature>
<evidence type="ECO:0000256" key="7">
    <source>
        <dbReference type="ARBA" id="ARBA00022692"/>
    </source>
</evidence>
<evidence type="ECO:0000256" key="9">
    <source>
        <dbReference type="ARBA" id="ARBA00022777"/>
    </source>
</evidence>
<evidence type="ECO:0000313" key="19">
    <source>
        <dbReference type="Proteomes" id="UP001206639"/>
    </source>
</evidence>
<evidence type="ECO:0000256" key="14">
    <source>
        <dbReference type="ARBA" id="ARBA00053015"/>
    </source>
</evidence>
<organism evidence="18 19">
    <name type="scientific">Mycobacterium deserti</name>
    <dbReference type="NCBI Taxonomy" id="2978347"/>
    <lineage>
        <taxon>Bacteria</taxon>
        <taxon>Bacillati</taxon>
        <taxon>Actinomycetota</taxon>
        <taxon>Actinomycetes</taxon>
        <taxon>Mycobacteriales</taxon>
        <taxon>Mycobacteriaceae</taxon>
        <taxon>Mycobacterium</taxon>
    </lineage>
</organism>
<dbReference type="CDD" id="cd05387">
    <property type="entry name" value="BY-kinase"/>
    <property type="match status" value="1"/>
</dbReference>
<feature type="transmembrane region" description="Helical" evidence="15">
    <location>
        <begin position="192"/>
        <end position="209"/>
    </location>
</feature>
<keyword evidence="8" id="KW-0547">Nucleotide-binding</keyword>
<reference evidence="19" key="1">
    <citation type="submission" date="2023-07" db="EMBL/GenBank/DDBJ databases">
        <authorList>
            <person name="Deng Y."/>
            <person name="Zhang Y.-Q."/>
        </authorList>
    </citation>
    <scope>NUCLEOTIDE SEQUENCE [LARGE SCALE GENOMIC DNA]</scope>
    <source>
        <strain evidence="19">CPCC 205710</strain>
    </source>
</reference>
<keyword evidence="19" id="KW-1185">Reference proteome</keyword>
<evidence type="ECO:0000313" key="18">
    <source>
        <dbReference type="EMBL" id="MCT7660164.1"/>
    </source>
</evidence>
<keyword evidence="6" id="KW-0808">Transferase</keyword>
<evidence type="ECO:0000256" key="12">
    <source>
        <dbReference type="ARBA" id="ARBA00023136"/>
    </source>
</evidence>
<dbReference type="InterPro" id="IPR050445">
    <property type="entry name" value="Bact_polysacc_biosynth/exp"/>
</dbReference>
<evidence type="ECO:0000256" key="5">
    <source>
        <dbReference type="ARBA" id="ARBA00022519"/>
    </source>
</evidence>
<dbReference type="InterPro" id="IPR005702">
    <property type="entry name" value="Wzc-like_C"/>
</dbReference>
<name>A0ABT2MD17_9MYCO</name>
<comment type="caution">
    <text evidence="18">The sequence shown here is derived from an EMBL/GenBank/DDBJ whole genome shotgun (WGS) entry which is preliminary data.</text>
</comment>
<feature type="domain" description="AAA" evidence="17">
    <location>
        <begin position="286"/>
        <end position="406"/>
    </location>
</feature>
<keyword evidence="9" id="KW-0418">Kinase</keyword>
<dbReference type="SUPFAM" id="SSF52540">
    <property type="entry name" value="P-loop containing nucleoside triphosphate hydrolases"/>
    <property type="match status" value="1"/>
</dbReference>
<dbReference type="Pfam" id="PF02706">
    <property type="entry name" value="Wzz"/>
    <property type="match status" value="1"/>
</dbReference>
<keyword evidence="7 15" id="KW-0812">Transmembrane</keyword>
<evidence type="ECO:0000259" key="16">
    <source>
        <dbReference type="Pfam" id="PF02706"/>
    </source>
</evidence>
<evidence type="ECO:0000256" key="8">
    <source>
        <dbReference type="ARBA" id="ARBA00022741"/>
    </source>
</evidence>
<sequence>MDLRTFASIIKTRWRIVIAAIVACLVGAVAVTVLQTKTYEASAKVLVSFPGVTSINDAYAATQAAQQRLSSYAEIAGGRTVAARALDELKAPLTADDLVKSTEVSYTPESMLFRLSVTDSDPQRAAALATAMADQFALLVPQVDAGVADAQPSGPAAGAEDDGGQLAAAQATVVEPPTVPEKPVSPVPARNVVLGLLAGILLGIALALARNATDRTVRSGDAVTASSGLPVLAQLPGPGASAAGAKRAATPAELVVDEGLRGLRTRLLGGSSTPPRSFLISAPGVGQGATTTALNLAQSFAAVDEAVLLIEGDPRRPTIAKLLGLQSPLGLADVLADPQLLDDAVQPTRHAGLWMLAATESSQIKRQANATLLSAALEKLFANFDRVVIDGPPSFISADTGVLSAAVDATVLVVRSGVTTVDEIDGALQNLRAAGGDVVGAVLTDAPVPRRTKDAIVAYREMAGDTASKVSRGSHAKQ</sequence>
<dbReference type="InterPro" id="IPR027417">
    <property type="entry name" value="P-loop_NTPase"/>
</dbReference>
<dbReference type="PANTHER" id="PTHR32309">
    <property type="entry name" value="TYROSINE-PROTEIN KINASE"/>
    <property type="match status" value="1"/>
</dbReference>
<dbReference type="EMBL" id="JAODWD010000004">
    <property type="protein sequence ID" value="MCT7660164.1"/>
    <property type="molecule type" value="Genomic_DNA"/>
</dbReference>
<evidence type="ECO:0000256" key="2">
    <source>
        <dbReference type="ARBA" id="ARBA00006683"/>
    </source>
</evidence>
<comment type="subcellular location">
    <subcellularLocation>
        <location evidence="1">Cell inner membrane</location>
        <topology evidence="1">Multi-pass membrane protein</topology>
    </subcellularLocation>
</comment>
<evidence type="ECO:0000256" key="4">
    <source>
        <dbReference type="ARBA" id="ARBA00022475"/>
    </source>
</evidence>
<evidence type="ECO:0000256" key="11">
    <source>
        <dbReference type="ARBA" id="ARBA00022989"/>
    </source>
</evidence>
<comment type="similarity">
    <text evidence="3">Belongs to the etk/wzc family.</text>
</comment>
<keyword evidence="12 15" id="KW-0472">Membrane</keyword>
<dbReference type="Gene3D" id="3.40.50.300">
    <property type="entry name" value="P-loop containing nucleotide triphosphate hydrolases"/>
    <property type="match status" value="1"/>
</dbReference>
<evidence type="ECO:0000256" key="15">
    <source>
        <dbReference type="SAM" id="Phobius"/>
    </source>
</evidence>
<proteinExistence type="inferred from homology"/>
<gene>
    <name evidence="18" type="ORF">N4S67_17240</name>
</gene>
<dbReference type="Pfam" id="PF13614">
    <property type="entry name" value="AAA_31"/>
    <property type="match status" value="1"/>
</dbReference>
<keyword evidence="13" id="KW-0829">Tyrosine-protein kinase</keyword>
<dbReference type="RefSeq" id="WP_260994227.1">
    <property type="nucleotide sequence ID" value="NZ_JAODWD010000004.1"/>
</dbReference>
<evidence type="ECO:0000256" key="3">
    <source>
        <dbReference type="ARBA" id="ARBA00008883"/>
    </source>
</evidence>
<evidence type="ECO:0000259" key="17">
    <source>
        <dbReference type="Pfam" id="PF13614"/>
    </source>
</evidence>
<dbReference type="PANTHER" id="PTHR32309:SF31">
    <property type="entry name" value="CAPSULAR EXOPOLYSACCHARIDE FAMILY"/>
    <property type="match status" value="1"/>
</dbReference>
<evidence type="ECO:0000256" key="10">
    <source>
        <dbReference type="ARBA" id="ARBA00022840"/>
    </source>
</evidence>
<dbReference type="InterPro" id="IPR025669">
    <property type="entry name" value="AAA_dom"/>
</dbReference>
<dbReference type="Proteomes" id="UP001206639">
    <property type="component" value="Unassembled WGS sequence"/>
</dbReference>
<evidence type="ECO:0000256" key="13">
    <source>
        <dbReference type="ARBA" id="ARBA00023137"/>
    </source>
</evidence>
<keyword evidence="5" id="KW-0997">Cell inner membrane</keyword>
<keyword evidence="4" id="KW-1003">Cell membrane</keyword>
<dbReference type="InterPro" id="IPR003856">
    <property type="entry name" value="LPS_length_determ_N"/>
</dbReference>